<dbReference type="AlphaFoldDB" id="A0A1G7PQE0"/>
<feature type="compositionally biased region" description="Basic and acidic residues" evidence="1">
    <location>
        <begin position="147"/>
        <end position="161"/>
    </location>
</feature>
<evidence type="ECO:0008006" key="4">
    <source>
        <dbReference type="Google" id="ProtNLM"/>
    </source>
</evidence>
<organism evidence="2 3">
    <name type="scientific">Lentzea fradiae</name>
    <dbReference type="NCBI Taxonomy" id="200378"/>
    <lineage>
        <taxon>Bacteria</taxon>
        <taxon>Bacillati</taxon>
        <taxon>Actinomycetota</taxon>
        <taxon>Actinomycetes</taxon>
        <taxon>Pseudonocardiales</taxon>
        <taxon>Pseudonocardiaceae</taxon>
        <taxon>Lentzea</taxon>
    </lineage>
</organism>
<protein>
    <recommendedName>
        <fullName evidence="4">Replication initiation protein</fullName>
    </recommendedName>
</protein>
<sequence>MSGHEINLPPEFVSLAKGAANKQDFHRWKEMVASTRGCSAPIRLVGSSTTVDAATGEILSTYTTWDEPNEYLLTACGNRRASRCEACSQVYADDTFHLIRSGLAGGRDVPASVASHPRVFATFTAPSFGPVHARVVDATGAVRPCHPRREGPSCRSKHQEDDPVLGQAVDPDSYDYVGAVLWNNRAGELWHTFAVYLRRHLAEALGVSRSKLSKVVRVEYAKVAEYQARGLVHFHAVIRLDGTSGPGEPPPFGVDAEMLCDAINSAARSARVSVPGFAQTIRWGKQLDIRPIEHDGDGWTDAKVARYIAKYATKGAEAAGTVDRQIRSVGHLRRVRGLSMHARRMIETCWELGGHEDHAYLKLREWAHMLGYGGHFSTKSRRYSTTLGTMRSDRVRFRADLARELAGLDPLPADQQIVRVGDWAVAGVGYTNSGEESWAELIREQHRYKPVARPADPDSAA</sequence>
<name>A0A1G7PQE0_9PSEU</name>
<evidence type="ECO:0000313" key="2">
    <source>
        <dbReference type="EMBL" id="SDF88444.1"/>
    </source>
</evidence>
<accession>A0A1G7PQE0</accession>
<gene>
    <name evidence="2" type="ORF">SAMN05216553_10413</name>
</gene>
<feature type="region of interest" description="Disordered" evidence="1">
    <location>
        <begin position="146"/>
        <end position="165"/>
    </location>
</feature>
<dbReference type="Pfam" id="PF20199">
    <property type="entry name" value="RepSA"/>
    <property type="match status" value="1"/>
</dbReference>
<dbReference type="InterPro" id="IPR046828">
    <property type="entry name" value="RepSA"/>
</dbReference>
<evidence type="ECO:0000256" key="1">
    <source>
        <dbReference type="SAM" id="MobiDB-lite"/>
    </source>
</evidence>
<evidence type="ECO:0000313" key="3">
    <source>
        <dbReference type="Proteomes" id="UP000199623"/>
    </source>
</evidence>
<dbReference type="OrthoDB" id="3203793at2"/>
<dbReference type="RefSeq" id="WP_090048527.1">
    <property type="nucleotide sequence ID" value="NZ_FNCC01000004.1"/>
</dbReference>
<reference evidence="3" key="1">
    <citation type="submission" date="2016-10" db="EMBL/GenBank/DDBJ databases">
        <authorList>
            <person name="Varghese N."/>
            <person name="Submissions S."/>
        </authorList>
    </citation>
    <scope>NUCLEOTIDE SEQUENCE [LARGE SCALE GENOMIC DNA]</scope>
    <source>
        <strain evidence="3">CGMCC 4.3506</strain>
    </source>
</reference>
<keyword evidence="3" id="KW-1185">Reference proteome</keyword>
<dbReference type="STRING" id="200378.SAMN05216553_10413"/>
<dbReference type="Proteomes" id="UP000199623">
    <property type="component" value="Unassembled WGS sequence"/>
</dbReference>
<proteinExistence type="predicted"/>
<dbReference type="EMBL" id="FNCC01000004">
    <property type="protein sequence ID" value="SDF88444.1"/>
    <property type="molecule type" value="Genomic_DNA"/>
</dbReference>